<reference evidence="2 3" key="1">
    <citation type="submission" date="2017-12" db="EMBL/GenBank/DDBJ databases">
        <title>Phylogenetic diversity of female urinary microbiome.</title>
        <authorList>
            <person name="Thomas-White K."/>
            <person name="Wolfe A.J."/>
        </authorList>
    </citation>
    <scope>NUCLEOTIDE SEQUENCE [LARGE SCALE GENOMIC DNA]</scope>
    <source>
        <strain evidence="2 3">UMB0250</strain>
    </source>
</reference>
<proteinExistence type="predicted"/>
<sequence>MTTHLKPWENTNAFTGDNQQFTRDNWNDPFINLFREAFAPAEYAETLITVGNLTVRHEWHNDQNYYFIEDGFELLYVMSVYKHRGRTEAFYEADTGDPVTLDVAKDLYRQMTDPYFA</sequence>
<accession>A0A2I1I761</accession>
<dbReference type="AlphaFoldDB" id="A0A2I1I761"/>
<name>A0A2I1I761_9ACTO</name>
<dbReference type="EMBL" id="PKKJ01000001">
    <property type="protein sequence ID" value="PKY66964.1"/>
    <property type="molecule type" value="Genomic_DNA"/>
</dbReference>
<evidence type="ECO:0000313" key="3">
    <source>
        <dbReference type="Proteomes" id="UP000234545"/>
    </source>
</evidence>
<evidence type="ECO:0000256" key="1">
    <source>
        <dbReference type="SAM" id="MobiDB-lite"/>
    </source>
</evidence>
<organism evidence="2 3">
    <name type="scientific">Schaalia turicensis</name>
    <dbReference type="NCBI Taxonomy" id="131111"/>
    <lineage>
        <taxon>Bacteria</taxon>
        <taxon>Bacillati</taxon>
        <taxon>Actinomycetota</taxon>
        <taxon>Actinomycetes</taxon>
        <taxon>Actinomycetales</taxon>
        <taxon>Actinomycetaceae</taxon>
        <taxon>Schaalia</taxon>
    </lineage>
</organism>
<comment type="caution">
    <text evidence="2">The sequence shown here is derived from an EMBL/GenBank/DDBJ whole genome shotgun (WGS) entry which is preliminary data.</text>
</comment>
<feature type="region of interest" description="Disordered" evidence="1">
    <location>
        <begin position="1"/>
        <end position="20"/>
    </location>
</feature>
<dbReference type="Proteomes" id="UP000234545">
    <property type="component" value="Unassembled WGS sequence"/>
</dbReference>
<protein>
    <submittedName>
        <fullName evidence="2">Uncharacterized protein</fullName>
    </submittedName>
</protein>
<dbReference type="RefSeq" id="WP_101627461.1">
    <property type="nucleotide sequence ID" value="NZ_PKKJ01000001.1"/>
</dbReference>
<evidence type="ECO:0000313" key="2">
    <source>
        <dbReference type="EMBL" id="PKY66964.1"/>
    </source>
</evidence>
<gene>
    <name evidence="2" type="ORF">CYJ25_01615</name>
</gene>